<keyword evidence="5" id="KW-0378">Hydrolase</keyword>
<dbReference type="InterPro" id="IPR036397">
    <property type="entry name" value="RNaseH_sf"/>
</dbReference>
<reference evidence="9 10" key="1">
    <citation type="submission" date="2019-01" db="EMBL/GenBank/DDBJ databases">
        <authorList>
            <person name="Alioto T."/>
            <person name="Alioto T."/>
        </authorList>
    </citation>
    <scope>NUCLEOTIDE SEQUENCE [LARGE SCALE GENOMIC DNA]</scope>
</reference>
<protein>
    <recommendedName>
        <fullName evidence="8">Integrase catalytic domain-containing protein</fullName>
    </recommendedName>
</protein>
<dbReference type="PANTHER" id="PTHR41694:SF3">
    <property type="entry name" value="RNA-DIRECTED DNA POLYMERASE-RELATED"/>
    <property type="match status" value="1"/>
</dbReference>
<accession>A0A485NQY6</accession>
<dbReference type="Gene3D" id="3.30.420.10">
    <property type="entry name" value="Ribonuclease H-like superfamily/Ribonuclease H"/>
    <property type="match status" value="1"/>
</dbReference>
<dbReference type="PROSITE" id="PS50994">
    <property type="entry name" value="INTEGRASE"/>
    <property type="match status" value="1"/>
</dbReference>
<dbReference type="InterPro" id="IPR012337">
    <property type="entry name" value="RNaseH-like_sf"/>
</dbReference>
<evidence type="ECO:0000256" key="4">
    <source>
        <dbReference type="ARBA" id="ARBA00022759"/>
    </source>
</evidence>
<dbReference type="GO" id="GO:0015074">
    <property type="term" value="P:DNA integration"/>
    <property type="evidence" value="ECO:0007669"/>
    <property type="project" value="InterPro"/>
</dbReference>
<evidence type="ECO:0000256" key="6">
    <source>
        <dbReference type="ARBA" id="ARBA00022918"/>
    </source>
</evidence>
<dbReference type="GO" id="GO:0004519">
    <property type="term" value="F:endonuclease activity"/>
    <property type="evidence" value="ECO:0007669"/>
    <property type="project" value="UniProtKB-KW"/>
</dbReference>
<dbReference type="GO" id="GO:0016787">
    <property type="term" value="F:hydrolase activity"/>
    <property type="evidence" value="ECO:0007669"/>
    <property type="project" value="UniProtKB-KW"/>
</dbReference>
<keyword evidence="2" id="KW-0548">Nucleotidyltransferase</keyword>
<evidence type="ECO:0000256" key="3">
    <source>
        <dbReference type="ARBA" id="ARBA00022722"/>
    </source>
</evidence>
<dbReference type="EMBL" id="CAAGRJ010019880">
    <property type="protein sequence ID" value="VFV34643.1"/>
    <property type="molecule type" value="Genomic_DNA"/>
</dbReference>
<keyword evidence="3" id="KW-0540">Nuclease</keyword>
<dbReference type="Proteomes" id="UP000386466">
    <property type="component" value="Unassembled WGS sequence"/>
</dbReference>
<gene>
    <name evidence="9" type="ORF">LYPA_23C002899</name>
</gene>
<dbReference type="InterPro" id="IPR001584">
    <property type="entry name" value="Integrase_cat-core"/>
</dbReference>
<dbReference type="GO" id="GO:0035613">
    <property type="term" value="F:RNA stem-loop binding"/>
    <property type="evidence" value="ECO:0007669"/>
    <property type="project" value="TreeGrafter"/>
</dbReference>
<evidence type="ECO:0000256" key="2">
    <source>
        <dbReference type="ARBA" id="ARBA00022695"/>
    </source>
</evidence>
<evidence type="ECO:0000256" key="5">
    <source>
        <dbReference type="ARBA" id="ARBA00022801"/>
    </source>
</evidence>
<feature type="compositionally biased region" description="Polar residues" evidence="7">
    <location>
        <begin position="264"/>
        <end position="287"/>
    </location>
</feature>
<organism evidence="9 10">
    <name type="scientific">Lynx pardinus</name>
    <name type="common">Iberian lynx</name>
    <name type="synonym">Felis pardina</name>
    <dbReference type="NCBI Taxonomy" id="191816"/>
    <lineage>
        <taxon>Eukaryota</taxon>
        <taxon>Metazoa</taxon>
        <taxon>Chordata</taxon>
        <taxon>Craniata</taxon>
        <taxon>Vertebrata</taxon>
        <taxon>Euteleostomi</taxon>
        <taxon>Mammalia</taxon>
        <taxon>Eutheria</taxon>
        <taxon>Laurasiatheria</taxon>
        <taxon>Carnivora</taxon>
        <taxon>Feliformia</taxon>
        <taxon>Felidae</taxon>
        <taxon>Felinae</taxon>
        <taxon>Lynx</taxon>
    </lineage>
</organism>
<dbReference type="SUPFAM" id="SSF53098">
    <property type="entry name" value="Ribonuclease H-like"/>
    <property type="match status" value="1"/>
</dbReference>
<feature type="domain" description="Integrase catalytic" evidence="8">
    <location>
        <begin position="9"/>
        <end position="197"/>
    </location>
</feature>
<evidence type="ECO:0000256" key="7">
    <source>
        <dbReference type="SAM" id="MobiDB-lite"/>
    </source>
</evidence>
<evidence type="ECO:0000313" key="9">
    <source>
        <dbReference type="EMBL" id="VFV34643.1"/>
    </source>
</evidence>
<keyword evidence="6" id="KW-0695">RNA-directed DNA polymerase</keyword>
<dbReference type="PANTHER" id="PTHR41694">
    <property type="entry name" value="ENDOGENOUS RETROVIRUS GROUP K MEMBER POL PROTEIN"/>
    <property type="match status" value="1"/>
</dbReference>
<evidence type="ECO:0000256" key="1">
    <source>
        <dbReference type="ARBA" id="ARBA00022679"/>
    </source>
</evidence>
<evidence type="ECO:0000259" key="8">
    <source>
        <dbReference type="PROSITE" id="PS50994"/>
    </source>
</evidence>
<sequence length="294" mass="32910">MEIFGRDVHNIIPYNKNQLQDLIESNENWQIALSDFRGEILFHLPKNPIFLPPVIFLEKCKSSPIPNASLVFTDGSSNGKAVAIIDYHPHIQETQETSGMPLHLKTDNAPTYTSKAFKQFSNTFNIKHTTGIPYNPQGQAIVERAHQTLKHQTTKLQEGELKYSSPHHILSHAMFVINNFNVDTAGISATQCHWNPDLDAPKPLDSDSPLWIPDRLIRHVQPATTSSIFPHIDSTQEMSIGGEPRRTTDISHERTSPSRRLATAETNSDATAQTDPSDSRQQSTSMGPNKETDE</sequence>
<dbReference type="GO" id="GO:0003964">
    <property type="term" value="F:RNA-directed DNA polymerase activity"/>
    <property type="evidence" value="ECO:0007669"/>
    <property type="project" value="UniProtKB-KW"/>
</dbReference>
<evidence type="ECO:0000313" key="10">
    <source>
        <dbReference type="Proteomes" id="UP000386466"/>
    </source>
</evidence>
<keyword evidence="10" id="KW-1185">Reference proteome</keyword>
<feature type="compositionally biased region" description="Basic and acidic residues" evidence="7">
    <location>
        <begin position="243"/>
        <end position="256"/>
    </location>
</feature>
<feature type="region of interest" description="Disordered" evidence="7">
    <location>
        <begin position="227"/>
        <end position="294"/>
    </location>
</feature>
<proteinExistence type="predicted"/>
<feature type="compositionally biased region" description="Polar residues" evidence="7">
    <location>
        <begin position="227"/>
        <end position="238"/>
    </location>
</feature>
<name>A0A485NQY6_LYNPA</name>
<keyword evidence="4" id="KW-0255">Endonuclease</keyword>
<keyword evidence="1" id="KW-0808">Transferase</keyword>
<dbReference type="AlphaFoldDB" id="A0A485NQY6"/>